<dbReference type="Proteomes" id="UP000422108">
    <property type="component" value="Chromosome"/>
</dbReference>
<dbReference type="InterPro" id="IPR011050">
    <property type="entry name" value="Pectin_lyase_fold/virulence"/>
</dbReference>
<dbReference type="Gene3D" id="2.160.20.10">
    <property type="entry name" value="Single-stranded right-handed beta-helix, Pectin lyase-like"/>
    <property type="match status" value="2"/>
</dbReference>
<dbReference type="Pfam" id="PF05860">
    <property type="entry name" value="TPS"/>
    <property type="match status" value="1"/>
</dbReference>
<dbReference type="SMART" id="SM00912">
    <property type="entry name" value="Haemagg_act"/>
    <property type="match status" value="1"/>
</dbReference>
<dbReference type="InterPro" id="IPR021026">
    <property type="entry name" value="Filamn_hemagglutn_DUF3739"/>
</dbReference>
<reference evidence="2 3" key="1">
    <citation type="submission" date="2019-11" db="EMBL/GenBank/DDBJ databases">
        <title>Comparative genomics of hydrocarbon-degrading Desulfosarcina strains.</title>
        <authorList>
            <person name="Watanabe M."/>
            <person name="Kojima H."/>
            <person name="Fukui M."/>
        </authorList>
    </citation>
    <scope>NUCLEOTIDE SEQUENCE [LARGE SCALE GENOMIC DNA]</scope>
    <source>
        <strain evidence="3">oXyS1</strain>
    </source>
</reference>
<dbReference type="NCBIfam" id="TIGR01901">
    <property type="entry name" value="adhes_NPXG"/>
    <property type="match status" value="1"/>
</dbReference>
<dbReference type="PANTHER" id="PTHR12338">
    <property type="entry name" value="AUTOTRANSPORTER"/>
    <property type="match status" value="1"/>
</dbReference>
<feature type="domain" description="Filamentous haemagglutinin FhaB/tRNA nuclease CdiA-like TPS" evidence="1">
    <location>
        <begin position="46"/>
        <end position="160"/>
    </location>
</feature>
<dbReference type="RefSeq" id="WP_155313537.1">
    <property type="nucleotide sequence ID" value="NZ_AP021879.1"/>
</dbReference>
<sequence length="3245" mass="335975">MKPSFLLKRLLAFILALDLIIFPMTLAAQNIPGFYGSSGTLVQPSANQLPVIQSIVSNVSSLEQVGNNKLIVHQTNDKAVLEWKSFDIGANAWTHFDQQGNTNWSALNRIYDQNPSQIFGRLTADGSVYLINQNGILFSQGSSVDVHGLVASSLNIAQDAFEDDLMTFAAENYQGVEGYDASAVAVSNHGTIETDNDGTVMLIASTVENNGTITAPLGTIILAAGSEVAVTENETTGGETYTVSYSGSATDQAVNFADGSLDAYSGYIGMFGQVVNQEGLVKAVTAIRQKGQVVLKAKEALVLAEGSLTSSPISESDETVTESSTFSTGKITLESEGTIDVKGSIVAPSGDIVLSGDERVYLDSNALVDVSGSWVVLPAEEAVASVQLNSVELKDDYAQKDSILQGQTIYFNLVEGSSIGDVSGTLTTDEKTALERSTAGGSIEITSANGDVIARSGSTIDFSGGGWVYLDGVTNTTILISGTDVYTIADAPDSLDYDTIIGPDNLVTDTNERFGMSTSYDGVYHTGSASAVGNYFEGYIQGDDAGSLTVIAPVVLLNGTLDGSVTTGVYQTEDSEDSDENGYQSTLGIERPEAGQLIVGGAYSGGYWEDRDPVITAITISSESCLLGDDFDSSTHLSEYLANYIDNWSGESIVSAELLSESGLNDITLSVRESVVVEADAVIELDSTGSLTLAGRHIEHYGEIIIPEGNVSLVLSNNKSADEDSDSYVDAEALGYERIYLGTGSLIDVSGEQVDLTEVAQLDGVASDPGQIDGGTVILADWTDSGEGVMVMPEAAIDVSGGWRIDGDGTISGGNAGTIEISGSSIYLNGDLYAYALSDADGGTLDLHTEGITVTAETQVSALPEDFGATDPLTDDIAEFLAISDDQIDITGASVINLTSVTDLVVEDGVVLTPSTLRLTGPELSADSTDEEDAANYTAAETSLTAGNGEAIVRVTLDEVGESAISLRAGKTLSSSNCEYILPNELTDQNELATVRIDAETIVTVAPQGTIDITAPSVDIAGQVSAPAGTIELEATSADSGMALTIQSGALVSATADNLPVEQTLTTASDAAYEALDGGTISLTSAGDLIVMAEAVLDVSGSEPVGSLYLTADGTYQSQTVAGAPGTIEITYLDEFILEGELRGEATLDSMHGGTLSVYKSAVNEAYELQSAVLETYIRSGFDDITMASACELIFTDDVDVSLERKLTLDAPVISTSGQTVTLTAPWLVLTNTYLPDDETSPTVESGDLSLSADWIDVEGAVTLSGFATVSLEAGDDLRLEDYYYTTSDLNEWWGLLETGADMLIDADRVYPTTATLFSIVTTGDVTTLATTADDSTNPVYSAYGSLTLEAANIQHKGRWYAPMGQLELTATGEDGRIYLDSDSVLSVSGETSVNYGFFDDEGIVWQVTDKSATTGLSTTVDVAPETAVTLIGEEVILQDGASVDISGGGEIFGYQWLASVNGSSDPLDGVSVIIPGYSDSLPGEAVYLAGNELIEAGVYTLLDESYAFLEGAMIIEDLGTVTNAFNTTQSDDGYAVSTGYTIIAGTDFTASQQHFYSVREATDVLAEGTFSIERITVGDGGDFSVTADTIVLDGTFEASALDDSYEGGTLSMASTNIIISTVGSSLPDDFAYTNQLPDDVAGSLYIDANEISDGGFNDVTLGDVSLTESVVFESGSSLEAANITVTATDSIVVEADSSLSATDEDGGVLTLDSSDGSITVAESATLHATNEIAIDTSAIDLDGDVVVDNSLLSLLGDTIVISSDSGGLVSLDGLIIDDELWEKIKAIDTINLSSRSEIDFMGDVNLAADGILILDSDSIVLDGGSVTVAASQIILQNTSLTGETFSDISGTSSCDTGSISFAADDMTITLGEMADDDADDDAYNSLAILGAADLSITVTNNLVVAGEGTLSTEGDLEIESAAIVTTLIETTGDEADDTTEITAANIVLASSTGTITTASNGNTADTDTGYGGAITLQGVSIDHGGTILSPSGTITLAATGSDSGDNVVLRSGSTLDAAGTENAAGGTVNLESSQGAVEVAIGAVVDVSAGDQGDAGTVSVVARNGSVQLLGNFYGQANGGTGGSFVLDNLTIDDFALLSDLLTGSGFSEDIDLRARTGDIAIDTTDSLAASTITLVADTGSVTVAGTLDASGAYGGGSLEIDAGQDIVISGMLNAQATDAGDGGEIGLYSTQGSIDIRSGSEIILSSSGENATGGSLYLRALRTSDSLKVSLAGDITGASKITVEGYAADESTTVTSTYLDGLVSDAANWLTNLNFTYTAEGVDDIFTVIAGIEIDSETDLSVSEAVDLSDYESQIGYGVLTLRSAADLTIDENITDIRTVDLTTLREDTAQDTWRINLIAGANLTSSDPLATDASTVTGTLTIADGVLVYTESDAIRFASAGDTIVGTAGSLDPMSNSSMDYNIGSFSGSVYGYTGGDLIIKADRNNGSGIQTATGDIRLVVEGDLSLTSGNYTGAIRTIGEAPMTSETFPEATPAEMALFYWEYTNGGDIVLNIGGDINGRTLKKDAWDASSLDIYYHADYSDGGARGIVTMAGGSIAIDAAGDVTCAAGTFGQGDLSINAGGDLNGRFLINDGRASLNTMENFGLLEGLENQPIEVFGAEVELTAQGSITLGTILNPTIANDDFNYDASWMLGYTTETAVSLSSIRGDVTLTGISRFYSYSQEKQMSRGRILPASLTIDAAGDIILENSFYMVPSATGNLSLTAGGDIRADSDADRSYTVYMSDMALSFVYCSIYGDFNAKDIADALVSASKSEHADSILHLDDEIPVVITAGGDIRNLNVNIPKASEIIAGGDIQNLFLFGQNIDADDLTIVYAGGDIIYTTSIITTYNSGIEIGGPGTVIVAAGDSIDLGSSEGIRLVSSSYNTALSNSEMTLYIFAGLGLDAEAIIDLVGDTAMFFESLREEGEVYSEALAEGDDINAQEILDEINATIIDSYFAGTAAEDSGITGNIDMVNSEINAKVGVGDIYIVATGEINVGKSTISSSSDEGSNTGIYTTSGGAINIFANGDINVNESRIMTFLGGEDDMGDITVWSQEGNINAGKGSKTAITASSPKLVEDENGELKIQWSPPSVGSGIRCLTYDPDGPEGPIDQPDAGDIYLFAPAGEIDAGEAGIAGSNIILAAIEVVNVQNIEVGGTAVGVPDTSLAATSLGALAGSGAVSETSKIAEEQAGLANAQERFSKFVEDISGNLVPKWIAVEVVGFGETDDTTDSSSEDSVND</sequence>
<dbReference type="InterPro" id="IPR050909">
    <property type="entry name" value="Bact_Autotransporter_VF"/>
</dbReference>
<name>A0A5K8AJH5_9BACT</name>
<organism evidence="2 3">
    <name type="scientific">Desulfosarcina ovata subsp. ovata</name>
    <dbReference type="NCBI Taxonomy" id="2752305"/>
    <lineage>
        <taxon>Bacteria</taxon>
        <taxon>Pseudomonadati</taxon>
        <taxon>Thermodesulfobacteriota</taxon>
        <taxon>Desulfobacteria</taxon>
        <taxon>Desulfobacterales</taxon>
        <taxon>Desulfosarcinaceae</taxon>
        <taxon>Desulfosarcina</taxon>
    </lineage>
</organism>
<evidence type="ECO:0000259" key="1">
    <source>
        <dbReference type="SMART" id="SM00912"/>
    </source>
</evidence>
<protein>
    <recommendedName>
        <fullName evidence="1">Filamentous haemagglutinin FhaB/tRNA nuclease CdiA-like TPS domain-containing protein</fullName>
    </recommendedName>
</protein>
<dbReference type="EMBL" id="AP021879">
    <property type="protein sequence ID" value="BBO92852.1"/>
    <property type="molecule type" value="Genomic_DNA"/>
</dbReference>
<dbReference type="SUPFAM" id="SSF51126">
    <property type="entry name" value="Pectin lyase-like"/>
    <property type="match status" value="1"/>
</dbReference>
<dbReference type="InterPro" id="IPR012334">
    <property type="entry name" value="Pectin_lyas_fold"/>
</dbReference>
<dbReference type="InterPro" id="IPR008638">
    <property type="entry name" value="FhaB/CdiA-like_TPS"/>
</dbReference>
<dbReference type="PANTHER" id="PTHR12338:SF5">
    <property type="entry name" value="ANTIGEN 43-RELATED"/>
    <property type="match status" value="1"/>
</dbReference>
<keyword evidence="3" id="KW-1185">Reference proteome</keyword>
<evidence type="ECO:0000313" key="3">
    <source>
        <dbReference type="Proteomes" id="UP000422108"/>
    </source>
</evidence>
<accession>A0A5K8AJH5</accession>
<gene>
    <name evidence="2" type="ORF">DSCOOX_60320</name>
</gene>
<evidence type="ECO:0000313" key="2">
    <source>
        <dbReference type="EMBL" id="BBO92852.1"/>
    </source>
</evidence>
<dbReference type="Pfam" id="PF12545">
    <property type="entry name" value="DUF3739"/>
    <property type="match status" value="1"/>
</dbReference>
<proteinExistence type="predicted"/>